<name>A0A556QR38_9BACT</name>
<dbReference type="EMBL" id="VMBG01000001">
    <property type="protein sequence ID" value="TSJ79105.1"/>
    <property type="molecule type" value="Genomic_DNA"/>
</dbReference>
<proteinExistence type="predicted"/>
<dbReference type="AlphaFoldDB" id="A0A556QR38"/>
<evidence type="ECO:0000313" key="2">
    <source>
        <dbReference type="Proteomes" id="UP000315648"/>
    </source>
</evidence>
<organism evidence="1 2">
    <name type="scientific">Rariglobus hedericola</name>
    <dbReference type="NCBI Taxonomy" id="2597822"/>
    <lineage>
        <taxon>Bacteria</taxon>
        <taxon>Pseudomonadati</taxon>
        <taxon>Verrucomicrobiota</taxon>
        <taxon>Opitutia</taxon>
        <taxon>Opitutales</taxon>
        <taxon>Opitutaceae</taxon>
        <taxon>Rariglobus</taxon>
    </lineage>
</organism>
<keyword evidence="2" id="KW-1185">Reference proteome</keyword>
<dbReference type="Proteomes" id="UP000315648">
    <property type="component" value="Unassembled WGS sequence"/>
</dbReference>
<reference evidence="1 2" key="1">
    <citation type="submission" date="2019-07" db="EMBL/GenBank/DDBJ databases">
        <title>Description of 53C-WASEF.</title>
        <authorList>
            <person name="Pitt A."/>
            <person name="Hahn M.W."/>
        </authorList>
    </citation>
    <scope>NUCLEOTIDE SEQUENCE [LARGE SCALE GENOMIC DNA]</scope>
    <source>
        <strain evidence="1 2">53C-WASEF</strain>
    </source>
</reference>
<evidence type="ECO:0000313" key="1">
    <source>
        <dbReference type="EMBL" id="TSJ79105.1"/>
    </source>
</evidence>
<comment type="caution">
    <text evidence="1">The sequence shown here is derived from an EMBL/GenBank/DDBJ whole genome shotgun (WGS) entry which is preliminary data.</text>
</comment>
<sequence length="366" mass="39835">MLHALNPMSILGKLAGSSIVLLISVLSETTLLSDTVKVYDLSLSGQVHRSGFYGLAGEVSAPSSVDGYKVVAQGKLTLSEDVVVSVSVSPTGIFLLQLPPTQDRHWAVSLMEGDHVMAGPVSVEVSQPGVGLDWNLASKPSATNAPTDVERDAKLNRAVAKAIVEIAPSFASNIAAKNKRETPMPRPAHIKILEAGDPPQLEPKRLARDVDRLEDERLISLAEKLQTKEWSDRIVQKIGKPALTINLYGYNGAHFDEAIDLQVYWMEDKSRAFLSLRVAKLDSATLEADKNSRARFLLRDNSRAVPPARTERIAGYNAVYLTWISNCCVLAVWKDYHVTINLASADAALISQESLTGFLTLILEGI</sequence>
<gene>
    <name evidence="1" type="ORF">FPL22_07380</name>
</gene>
<dbReference type="RefSeq" id="WP_144229448.1">
    <property type="nucleotide sequence ID" value="NZ_CBCRVV010000005.1"/>
</dbReference>
<protein>
    <submittedName>
        <fullName evidence="1">Uncharacterized protein</fullName>
    </submittedName>
</protein>
<accession>A0A556QR38</accession>